<comment type="subcellular location">
    <subcellularLocation>
        <location evidence="1">Membrane</location>
        <topology evidence="1">Multi-pass membrane protein</topology>
    </subcellularLocation>
</comment>
<feature type="transmembrane region" description="Helical" evidence="5">
    <location>
        <begin position="142"/>
        <end position="165"/>
    </location>
</feature>
<feature type="transmembrane region" description="Helical" evidence="5">
    <location>
        <begin position="114"/>
        <end position="135"/>
    </location>
</feature>
<dbReference type="SUPFAM" id="SSF48652">
    <property type="entry name" value="Tetraspanin"/>
    <property type="match status" value="1"/>
</dbReference>
<name>A0A7R9BKZ4_9CRUS</name>
<protein>
    <recommendedName>
        <fullName evidence="8">Tetraspanin</fullName>
    </recommendedName>
</protein>
<organism evidence="6">
    <name type="scientific">Notodromas monacha</name>
    <dbReference type="NCBI Taxonomy" id="399045"/>
    <lineage>
        <taxon>Eukaryota</taxon>
        <taxon>Metazoa</taxon>
        <taxon>Ecdysozoa</taxon>
        <taxon>Arthropoda</taxon>
        <taxon>Crustacea</taxon>
        <taxon>Oligostraca</taxon>
        <taxon>Ostracoda</taxon>
        <taxon>Podocopa</taxon>
        <taxon>Podocopida</taxon>
        <taxon>Cypridocopina</taxon>
        <taxon>Cypridoidea</taxon>
        <taxon>Cyprididae</taxon>
        <taxon>Notodromas</taxon>
    </lineage>
</organism>
<evidence type="ECO:0000256" key="2">
    <source>
        <dbReference type="ARBA" id="ARBA00022692"/>
    </source>
</evidence>
<feature type="transmembrane region" description="Helical" evidence="5">
    <location>
        <begin position="68"/>
        <end position="94"/>
    </location>
</feature>
<accession>A0A7R9BKZ4</accession>
<evidence type="ECO:0000256" key="4">
    <source>
        <dbReference type="ARBA" id="ARBA00023136"/>
    </source>
</evidence>
<dbReference type="GO" id="GO:0005886">
    <property type="term" value="C:plasma membrane"/>
    <property type="evidence" value="ECO:0007669"/>
    <property type="project" value="TreeGrafter"/>
</dbReference>
<evidence type="ECO:0000256" key="1">
    <source>
        <dbReference type="ARBA" id="ARBA00004141"/>
    </source>
</evidence>
<proteinExistence type="predicted"/>
<dbReference type="EMBL" id="OA882883">
    <property type="protein sequence ID" value="CAD7277258.1"/>
    <property type="molecule type" value="Genomic_DNA"/>
</dbReference>
<keyword evidence="4 5" id="KW-0472">Membrane</keyword>
<feature type="transmembrane region" description="Helical" evidence="5">
    <location>
        <begin position="31"/>
        <end position="56"/>
    </location>
</feature>
<dbReference type="Gene3D" id="1.10.1450.10">
    <property type="entry name" value="Tetraspanin"/>
    <property type="match status" value="1"/>
</dbReference>
<dbReference type="OrthoDB" id="432835at2759"/>
<keyword evidence="2 5" id="KW-0812">Transmembrane</keyword>
<keyword evidence="3 5" id="KW-1133">Transmembrane helix</keyword>
<dbReference type="EMBL" id="CAJPEX010000846">
    <property type="protein sequence ID" value="CAG0917410.1"/>
    <property type="molecule type" value="Genomic_DNA"/>
</dbReference>
<sequence length="317" mass="35281">MGCAGCEVDEEQFKSPPVALMQHSGYCFIRYVFWIFNCLIWIGGCGLLGAGIWMRLAHAGYANLLPHLSLFSVDSLVIAIGGCGLLGAGIWMRLAHAGYANLLPHLSLFSVDSLVIAVGVITFVTAFFGCCGAWFQQQISLIIYFILVILITIVELSTVTALFVYHAEIGNSFQVELMKGIQLHYNRTADFEALVDIWDDIQTEFECCGVRSYEDWFLAASFSDVDQIPASCCRRQVLYTGSCRTVDPLPEEIYSRGCYVRVRDWVLERLHFVGIGGLLLAFCQLFGLVTSILMYCTLRDLALQAAPYSPYKAYESA</sequence>
<dbReference type="InterPro" id="IPR008952">
    <property type="entry name" value="Tetraspanin_EC2_sf"/>
</dbReference>
<dbReference type="PANTHER" id="PTHR19282:SF478">
    <property type="entry name" value="TETRASPANIN"/>
    <property type="match status" value="1"/>
</dbReference>
<dbReference type="AlphaFoldDB" id="A0A7R9BKZ4"/>
<evidence type="ECO:0000256" key="3">
    <source>
        <dbReference type="ARBA" id="ARBA00022989"/>
    </source>
</evidence>
<evidence type="ECO:0000313" key="7">
    <source>
        <dbReference type="Proteomes" id="UP000678499"/>
    </source>
</evidence>
<dbReference type="PRINTS" id="PR00259">
    <property type="entry name" value="TMFOUR"/>
</dbReference>
<dbReference type="Pfam" id="PF00335">
    <property type="entry name" value="Tetraspanin"/>
    <property type="match status" value="1"/>
</dbReference>
<feature type="transmembrane region" description="Helical" evidence="5">
    <location>
        <begin position="270"/>
        <end position="295"/>
    </location>
</feature>
<evidence type="ECO:0008006" key="8">
    <source>
        <dbReference type="Google" id="ProtNLM"/>
    </source>
</evidence>
<dbReference type="InterPro" id="IPR018499">
    <property type="entry name" value="Tetraspanin/Peripherin"/>
</dbReference>
<evidence type="ECO:0000256" key="5">
    <source>
        <dbReference type="SAM" id="Phobius"/>
    </source>
</evidence>
<keyword evidence="7" id="KW-1185">Reference proteome</keyword>
<dbReference type="Proteomes" id="UP000678499">
    <property type="component" value="Unassembled WGS sequence"/>
</dbReference>
<gene>
    <name evidence="6" type="ORF">NMOB1V02_LOCUS4993</name>
</gene>
<reference evidence="6" key="1">
    <citation type="submission" date="2020-11" db="EMBL/GenBank/DDBJ databases">
        <authorList>
            <person name="Tran Van P."/>
        </authorList>
    </citation>
    <scope>NUCLEOTIDE SEQUENCE</scope>
</reference>
<dbReference type="PANTHER" id="PTHR19282">
    <property type="entry name" value="TETRASPANIN"/>
    <property type="match status" value="1"/>
</dbReference>
<evidence type="ECO:0000313" key="6">
    <source>
        <dbReference type="EMBL" id="CAD7277258.1"/>
    </source>
</evidence>